<proteinExistence type="predicted"/>
<reference evidence="2" key="1">
    <citation type="journal article" date="2023" name="Plant J.">
        <title>Genome sequences and population genomics provide insights into the demographic history, inbreeding, and mutation load of two 'living fossil' tree species of Dipteronia.</title>
        <authorList>
            <person name="Feng Y."/>
            <person name="Comes H.P."/>
            <person name="Chen J."/>
            <person name="Zhu S."/>
            <person name="Lu R."/>
            <person name="Zhang X."/>
            <person name="Li P."/>
            <person name="Qiu J."/>
            <person name="Olsen K.M."/>
            <person name="Qiu Y."/>
        </authorList>
    </citation>
    <scope>NUCLEOTIDE SEQUENCE</scope>
    <source>
        <strain evidence="2">NBL</strain>
    </source>
</reference>
<dbReference type="AlphaFoldDB" id="A0AAE0AC68"/>
<dbReference type="PANTHER" id="PTHR47723">
    <property type="entry name" value="OS05G0353850 PROTEIN"/>
    <property type="match status" value="1"/>
</dbReference>
<dbReference type="Proteomes" id="UP001281410">
    <property type="component" value="Unassembled WGS sequence"/>
</dbReference>
<protein>
    <recommendedName>
        <fullName evidence="1">RNase H type-1 domain-containing protein</fullName>
    </recommendedName>
</protein>
<dbReference type="GO" id="GO:0003676">
    <property type="term" value="F:nucleic acid binding"/>
    <property type="evidence" value="ECO:0007669"/>
    <property type="project" value="InterPro"/>
</dbReference>
<accession>A0AAE0AC68</accession>
<comment type="caution">
    <text evidence="2">The sequence shown here is derived from an EMBL/GenBank/DDBJ whole genome shotgun (WGS) entry which is preliminary data.</text>
</comment>
<name>A0AAE0AC68_9ROSI</name>
<feature type="domain" description="RNase H type-1" evidence="1">
    <location>
        <begin position="2"/>
        <end position="81"/>
    </location>
</feature>
<dbReference type="InterPro" id="IPR053151">
    <property type="entry name" value="RNase_H-like"/>
</dbReference>
<dbReference type="Gene3D" id="3.30.420.10">
    <property type="entry name" value="Ribonuclease H-like superfamily/Ribonuclease H"/>
    <property type="match status" value="1"/>
</dbReference>
<sequence length="110" mass="12121">MAKLVAVLNCLKFGNDCGLVLNIIEADEATVVSWITNGYNLDSVCGGVLSEISSLKDNLEEVTIRYIRKGANKVAKGLAENALRLGENAYWMEEYPHCIRKEVEADMLGQ</sequence>
<organism evidence="2 3">
    <name type="scientific">Dipteronia sinensis</name>
    <dbReference type="NCBI Taxonomy" id="43782"/>
    <lineage>
        <taxon>Eukaryota</taxon>
        <taxon>Viridiplantae</taxon>
        <taxon>Streptophyta</taxon>
        <taxon>Embryophyta</taxon>
        <taxon>Tracheophyta</taxon>
        <taxon>Spermatophyta</taxon>
        <taxon>Magnoliopsida</taxon>
        <taxon>eudicotyledons</taxon>
        <taxon>Gunneridae</taxon>
        <taxon>Pentapetalae</taxon>
        <taxon>rosids</taxon>
        <taxon>malvids</taxon>
        <taxon>Sapindales</taxon>
        <taxon>Sapindaceae</taxon>
        <taxon>Hippocastanoideae</taxon>
        <taxon>Acereae</taxon>
        <taxon>Dipteronia</taxon>
    </lineage>
</organism>
<dbReference type="EMBL" id="JANJYJ010000005">
    <property type="protein sequence ID" value="KAK3210858.1"/>
    <property type="molecule type" value="Genomic_DNA"/>
</dbReference>
<dbReference type="Pfam" id="PF13456">
    <property type="entry name" value="RVT_3"/>
    <property type="match status" value="1"/>
</dbReference>
<dbReference type="InterPro" id="IPR036397">
    <property type="entry name" value="RNaseH_sf"/>
</dbReference>
<dbReference type="GO" id="GO:0004523">
    <property type="term" value="F:RNA-DNA hybrid ribonuclease activity"/>
    <property type="evidence" value="ECO:0007669"/>
    <property type="project" value="InterPro"/>
</dbReference>
<dbReference type="PANTHER" id="PTHR47723:SF19">
    <property type="entry name" value="POLYNUCLEOTIDYL TRANSFERASE, RIBONUCLEASE H-LIKE SUPERFAMILY PROTEIN"/>
    <property type="match status" value="1"/>
</dbReference>
<evidence type="ECO:0000259" key="1">
    <source>
        <dbReference type="Pfam" id="PF13456"/>
    </source>
</evidence>
<evidence type="ECO:0000313" key="2">
    <source>
        <dbReference type="EMBL" id="KAK3210858.1"/>
    </source>
</evidence>
<gene>
    <name evidence="2" type="ORF">Dsin_015564</name>
</gene>
<dbReference type="InterPro" id="IPR002156">
    <property type="entry name" value="RNaseH_domain"/>
</dbReference>
<evidence type="ECO:0000313" key="3">
    <source>
        <dbReference type="Proteomes" id="UP001281410"/>
    </source>
</evidence>
<keyword evidence="3" id="KW-1185">Reference proteome</keyword>